<dbReference type="Proteomes" id="UP000018208">
    <property type="component" value="Unassembled WGS sequence"/>
</dbReference>
<reference evidence="1 2" key="1">
    <citation type="journal article" date="2014" name="PLoS Genet.">
        <title>The Genome of Spironucleus salmonicida Highlights a Fish Pathogen Adapted to Fluctuating Environments.</title>
        <authorList>
            <person name="Xu F."/>
            <person name="Jerlstrom-Hultqvist J."/>
            <person name="Einarsson E."/>
            <person name="Astvaldsson A."/>
            <person name="Svard S.G."/>
            <person name="Andersson J.O."/>
        </authorList>
    </citation>
    <scope>NUCLEOTIDE SEQUENCE [LARGE SCALE GENOMIC DNA]</scope>
    <source>
        <strain evidence="1 2">ATCC 50377</strain>
    </source>
</reference>
<dbReference type="RefSeq" id="XP_067764826.1">
    <property type="nucleotide sequence ID" value="XM_067907852.1"/>
</dbReference>
<comment type="caution">
    <text evidence="1">The sequence shown here is derived from an EMBL/GenBank/DDBJ whole genome shotgun (WGS) entry which is preliminary data.</text>
</comment>
<accession>A0A9P8LTE6</accession>
<sequence>MAGSGVAGPGPAIGPLWRKQRAGYADRRPREARWAYALGQPCRSRAGKYCAAEVGTCRSPAVRAKGPSPVPAIWYVFYDTVRGLTLPRMRQNPRMPRSYIARRLVKDLAYFRAFQSVLEQEGYTANSPQVACLIYEWIRQSGELCLNDRFMARVADQFNDMKNKRGKNALHDLDNDTNMSNTAAAQYYMKTFSNHYGSMADNRERYMCDTYDWFVSRQSK</sequence>
<proteinExistence type="predicted"/>
<gene>
    <name evidence="1" type="ORF">SS50377_23991</name>
</gene>
<name>A0A9P8LTE6_9EUKA</name>
<dbReference type="EMBL" id="AUWU02000004">
    <property type="protein sequence ID" value="KAH0574053.1"/>
    <property type="molecule type" value="Genomic_DNA"/>
</dbReference>
<evidence type="ECO:0000313" key="1">
    <source>
        <dbReference type="EMBL" id="KAH0574053.1"/>
    </source>
</evidence>
<keyword evidence="2" id="KW-1185">Reference proteome</keyword>
<evidence type="ECO:0000313" key="2">
    <source>
        <dbReference type="Proteomes" id="UP000018208"/>
    </source>
</evidence>
<dbReference type="GeneID" id="94298014"/>
<dbReference type="KEGG" id="ssao:94298014"/>
<dbReference type="AlphaFoldDB" id="A0A9P8LTE6"/>
<organism evidence="1 2">
    <name type="scientific">Spironucleus salmonicida</name>
    <dbReference type="NCBI Taxonomy" id="348837"/>
    <lineage>
        <taxon>Eukaryota</taxon>
        <taxon>Metamonada</taxon>
        <taxon>Diplomonadida</taxon>
        <taxon>Hexamitidae</taxon>
        <taxon>Hexamitinae</taxon>
        <taxon>Spironucleus</taxon>
    </lineage>
</organism>
<protein>
    <submittedName>
        <fullName evidence="1">Uncharacterized protein</fullName>
    </submittedName>
</protein>